<evidence type="ECO:0000259" key="7">
    <source>
        <dbReference type="Pfam" id="PF25063"/>
    </source>
</evidence>
<dbReference type="InterPro" id="IPR011990">
    <property type="entry name" value="TPR-like_helical_dom_sf"/>
</dbReference>
<feature type="domain" description="Tetratricopeptide repeat protein 21A/21B second ARM" evidence="5">
    <location>
        <begin position="272"/>
        <end position="467"/>
    </location>
</feature>
<feature type="repeat" description="TPR" evidence="4">
    <location>
        <begin position="532"/>
        <end position="565"/>
    </location>
</feature>
<dbReference type="AlphaFoldDB" id="A0AAN0JLQ6"/>
<dbReference type="Gene3D" id="1.25.40.10">
    <property type="entry name" value="Tetratricopeptide repeat domain"/>
    <property type="match status" value="5"/>
</dbReference>
<dbReference type="InterPro" id="IPR056832">
    <property type="entry name" value="ARM_TT21_2nd"/>
</dbReference>
<sequence>MAADMEVTLTTVLYYAKEGYYRHMQSALSDLLTRFGSEPILLFWKAFSMILEDRVIEGIREARDIQESPDLIIAIPLLLIHAHRQCSTIDKEAIHELETSIKANRRTCSDTALYYASIVYWLAGRNDKAKEYLEKSLKSSPTPKSFSLMGWINLMSGKDEYAKKAIKYFDESFKYKPVPLLAVLGKARYHFNNYQYIQAIEVINAALVPMATCIPLCIEKMKIELALNEWDVVIETAKRCLSIDPNCIEATQMMALEQCIRNGNMNEVASLLGTLIEQLDRSEPQSHHLYIKISSAFARLSGKHSLVLQQTQSMADRALSLAPSSTPYMIERAYQYLLAGNTQSAINYYKKSLTLSDTNMSALMGMIHCKLIINKTTEAQQQLEFINELQGSSKSAELLYYNALAGYQRGSMTQDDVVELISSATKTLFSSVKGYPLGLEYFIHLNPVFVMSMGELLMLYAPNEVITIAHAELLLERGDVKGSLELLQNITADKLYFIQAKERMAEIYLKHVRNKERYIECYRDIADKLPGPPTAHLLGDALISIHEPEQAIAVFEKALKKTPSDAVLTSKVGNAYIKMHNFNKAISYYEASLKNIDNSVLKCELAQLYTKLQKFDQAERILLQSLVNKQNDDVENNLELLRDNVSYCRILVKVYLKTKRYHEAIETLEKTRKYQTIIVKKVVVNEPDSLAAEKETLANILHQLAKEVINVDNQMSPKAEIFYKEAVENCPNTALYRESLAEWYLSVGQIDECEQECVTLLQMDPNNDTATVLLAELLFVKGDIIVSIKHFEELLIRIPTHFKALARYIELLRRGGVIHKADSFIELAELQTTHPDYEAGLKYCKGLISWYKGDNEEALKHFNYTRHDSEWGEKALFNMIEICLSTSEIIGCESLKGSDIDASGDKKRLEYQLIAARTAEKLLREIRPKSNASILKVKVLENYILLIGQSRQNAETVIAKFNDLPQNKRENIPCLVVMAMAYLVVKQVPRARNLLKRIGKTPWVAQYSDELEKGWILLSDVYIQSGKYDLAIEQLKKCLKYNQSCSKAYEYLGFIAEKEQAYQDAAAHYSNAWIHSHMTNPVVGYRLAFNYLKGQSYLDAIDTCHELIKKFPNYPRVKSDILDKARQHIRM</sequence>
<dbReference type="SMART" id="SM00028">
    <property type="entry name" value="TPR"/>
    <property type="match status" value="10"/>
</dbReference>
<keyword evidence="2" id="KW-0677">Repeat</keyword>
<feature type="repeat" description="TPR" evidence="4">
    <location>
        <begin position="1012"/>
        <end position="1045"/>
    </location>
</feature>
<evidence type="ECO:0008006" key="12">
    <source>
        <dbReference type="Google" id="ProtNLM"/>
    </source>
</evidence>
<dbReference type="EnsemblMetazoa" id="XM_020002368.1">
    <property type="protein sequence ID" value="XP_019857927.1"/>
    <property type="gene ID" value="LOC100636344"/>
</dbReference>
<dbReference type="SUPFAM" id="SSF48452">
    <property type="entry name" value="TPR-like"/>
    <property type="match status" value="4"/>
</dbReference>
<evidence type="ECO:0000259" key="5">
    <source>
        <dbReference type="Pfam" id="PF25060"/>
    </source>
</evidence>
<dbReference type="KEGG" id="aqu:100636344"/>
<keyword evidence="11" id="KW-1185">Reference proteome</keyword>
<dbReference type="InterPro" id="IPR056836">
    <property type="entry name" value="ARM_TT21_4th"/>
</dbReference>
<dbReference type="Pfam" id="PF25063">
    <property type="entry name" value="ARM_TT21_C"/>
    <property type="match status" value="1"/>
</dbReference>
<feature type="domain" description="Tetratricopeptide repeat protein 21A/21B C-terminal ARM" evidence="7">
    <location>
        <begin position="918"/>
        <end position="1126"/>
    </location>
</feature>
<protein>
    <recommendedName>
        <fullName evidence="12">Tetratricopeptide repeat protein 21B</fullName>
    </recommendedName>
</protein>
<dbReference type="Pfam" id="PF25060">
    <property type="entry name" value="ARM_TT21_2nd"/>
    <property type="match status" value="1"/>
</dbReference>
<dbReference type="GO" id="GO:0035721">
    <property type="term" value="P:intraciliary retrograde transport"/>
    <property type="evidence" value="ECO:0007669"/>
    <property type="project" value="TreeGrafter"/>
</dbReference>
<dbReference type="FunFam" id="1.25.40.10:FF:000219">
    <property type="entry name" value="Tetratricopeptide repeat domain 21B"/>
    <property type="match status" value="1"/>
</dbReference>
<dbReference type="Proteomes" id="UP000007879">
    <property type="component" value="Unassembled WGS sequence"/>
</dbReference>
<evidence type="ECO:0000259" key="6">
    <source>
        <dbReference type="Pfam" id="PF25062"/>
    </source>
</evidence>
<dbReference type="Pfam" id="PF25062">
    <property type="entry name" value="ARM_TT21_N"/>
    <property type="match status" value="1"/>
</dbReference>
<organism evidence="10 11">
    <name type="scientific">Amphimedon queenslandica</name>
    <name type="common">Sponge</name>
    <dbReference type="NCBI Taxonomy" id="400682"/>
    <lineage>
        <taxon>Eukaryota</taxon>
        <taxon>Metazoa</taxon>
        <taxon>Porifera</taxon>
        <taxon>Demospongiae</taxon>
        <taxon>Heteroscleromorpha</taxon>
        <taxon>Haplosclerida</taxon>
        <taxon>Niphatidae</taxon>
        <taxon>Amphimedon</taxon>
    </lineage>
</organism>
<evidence type="ECO:0000256" key="2">
    <source>
        <dbReference type="ARBA" id="ARBA00022737"/>
    </source>
</evidence>
<keyword evidence="3 4" id="KW-0802">TPR repeat</keyword>
<reference evidence="10" key="2">
    <citation type="submission" date="2024-06" db="UniProtKB">
        <authorList>
            <consortium name="EnsemblMetazoa"/>
        </authorList>
    </citation>
    <scope>IDENTIFICATION</scope>
</reference>
<evidence type="ECO:0000259" key="8">
    <source>
        <dbReference type="Pfam" id="PF25064"/>
    </source>
</evidence>
<evidence type="ECO:0000313" key="10">
    <source>
        <dbReference type="EnsemblMetazoa" id="XP_019857927.1"/>
    </source>
</evidence>
<dbReference type="PROSITE" id="PS50005">
    <property type="entry name" value="TPR"/>
    <property type="match status" value="3"/>
</dbReference>
<dbReference type="InterPro" id="IPR056835">
    <property type="entry name" value="ARM_TT21_5th"/>
</dbReference>
<dbReference type="Pfam" id="PF25064">
    <property type="entry name" value="ARM_TT21_5th"/>
    <property type="match status" value="1"/>
</dbReference>
<evidence type="ECO:0000256" key="3">
    <source>
        <dbReference type="ARBA" id="ARBA00022803"/>
    </source>
</evidence>
<dbReference type="InterPro" id="IPR056833">
    <property type="entry name" value="ARM_TT21_N"/>
</dbReference>
<dbReference type="PANTHER" id="PTHR14699:SF0">
    <property type="entry name" value="TETRATRICOPEPTIDE REPEAT PROTEIN 21 HOMOLOG"/>
    <property type="match status" value="1"/>
</dbReference>
<dbReference type="InterPro" id="IPR019734">
    <property type="entry name" value="TPR_rpt"/>
</dbReference>
<dbReference type="GO" id="GO:0030991">
    <property type="term" value="C:intraciliary transport particle A"/>
    <property type="evidence" value="ECO:0007669"/>
    <property type="project" value="TreeGrafter"/>
</dbReference>
<dbReference type="GO" id="GO:0061512">
    <property type="term" value="P:protein localization to cilium"/>
    <property type="evidence" value="ECO:0007669"/>
    <property type="project" value="TreeGrafter"/>
</dbReference>
<dbReference type="InterPro" id="IPR056834">
    <property type="entry name" value="ARM_TT21_C"/>
</dbReference>
<dbReference type="InterPro" id="IPR040364">
    <property type="entry name" value="TTC21A/TTC21B"/>
</dbReference>
<feature type="repeat" description="TPR" evidence="4">
    <location>
        <begin position="566"/>
        <end position="599"/>
    </location>
</feature>
<accession>A0AAN0JLQ6</accession>
<dbReference type="GO" id="GO:0005929">
    <property type="term" value="C:cilium"/>
    <property type="evidence" value="ECO:0007669"/>
    <property type="project" value="GOC"/>
</dbReference>
<feature type="domain" description="Tetratricopeptide repeat protein 21A/21B fifth ARM repeats" evidence="8">
    <location>
        <begin position="769"/>
        <end position="884"/>
    </location>
</feature>
<evidence type="ECO:0000256" key="4">
    <source>
        <dbReference type="PROSITE-ProRule" id="PRU00339"/>
    </source>
</evidence>
<proteinExistence type="inferred from homology"/>
<evidence type="ECO:0000259" key="9">
    <source>
        <dbReference type="Pfam" id="PF25068"/>
    </source>
</evidence>
<reference evidence="11" key="1">
    <citation type="journal article" date="2010" name="Nature">
        <title>The Amphimedon queenslandica genome and the evolution of animal complexity.</title>
        <authorList>
            <person name="Srivastava M."/>
            <person name="Simakov O."/>
            <person name="Chapman J."/>
            <person name="Fahey B."/>
            <person name="Gauthier M.E."/>
            <person name="Mitros T."/>
            <person name="Richards G.S."/>
            <person name="Conaco C."/>
            <person name="Dacre M."/>
            <person name="Hellsten U."/>
            <person name="Larroux C."/>
            <person name="Putnam N.H."/>
            <person name="Stanke M."/>
            <person name="Adamska M."/>
            <person name="Darling A."/>
            <person name="Degnan S.M."/>
            <person name="Oakley T.H."/>
            <person name="Plachetzki D.C."/>
            <person name="Zhai Y."/>
            <person name="Adamski M."/>
            <person name="Calcino A."/>
            <person name="Cummins S.F."/>
            <person name="Goodstein D.M."/>
            <person name="Harris C."/>
            <person name="Jackson D.J."/>
            <person name="Leys S.P."/>
            <person name="Shu S."/>
            <person name="Woodcroft B.J."/>
            <person name="Vervoort M."/>
            <person name="Kosik K.S."/>
            <person name="Manning G."/>
            <person name="Degnan B.M."/>
            <person name="Rokhsar D.S."/>
        </authorList>
    </citation>
    <scope>NUCLEOTIDE SEQUENCE [LARGE SCALE GENOMIC DNA]</scope>
</reference>
<name>A0AAN0JLQ6_AMPQE</name>
<dbReference type="RefSeq" id="XP_019857927.1">
    <property type="nucleotide sequence ID" value="XM_020002368.1"/>
</dbReference>
<evidence type="ECO:0000256" key="1">
    <source>
        <dbReference type="ARBA" id="ARBA00010935"/>
    </source>
</evidence>
<feature type="domain" description="Tetratricopeptide repeat protein 21A/21B N-terminal ARM repeat" evidence="6">
    <location>
        <begin position="12"/>
        <end position="233"/>
    </location>
</feature>
<dbReference type="Pfam" id="PF25068">
    <property type="entry name" value="ARM_TT21_4th"/>
    <property type="match status" value="1"/>
</dbReference>
<evidence type="ECO:0000313" key="11">
    <source>
        <dbReference type="Proteomes" id="UP000007879"/>
    </source>
</evidence>
<feature type="domain" description="Tetratricopeptide repeat protein 21A/21B fourth ARM" evidence="9">
    <location>
        <begin position="568"/>
        <end position="727"/>
    </location>
</feature>
<dbReference type="PANTHER" id="PTHR14699">
    <property type="entry name" value="STI2 PROTEIN-RELATED"/>
    <property type="match status" value="1"/>
</dbReference>
<dbReference type="GeneID" id="100636344"/>
<comment type="similarity">
    <text evidence="1">Belongs to the TTC21 family.</text>
</comment>